<protein>
    <recommendedName>
        <fullName evidence="7">Adenosine deaminase RNA specific B2 (inactive)</fullName>
    </recommendedName>
</protein>
<reference evidence="5 6" key="2">
    <citation type="submission" date="2017-04" db="EMBL/GenBank/DDBJ databases">
        <title>CpG methylation of centromeres and impact of large insertions on vertebrate speciation.</title>
        <authorList>
            <person name="Ichikawa K."/>
            <person name="Yoshimura J."/>
            <person name="Morishita S."/>
        </authorList>
    </citation>
    <scope>NUCLEOTIDE SEQUENCE</scope>
    <source>
        <strain evidence="5 6">HSOK</strain>
    </source>
</reference>
<feature type="region of interest" description="Disordered" evidence="2">
    <location>
        <begin position="1"/>
        <end position="22"/>
    </location>
</feature>
<evidence type="ECO:0000259" key="3">
    <source>
        <dbReference type="PROSITE" id="PS50137"/>
    </source>
</evidence>
<dbReference type="Ensembl" id="ENSORLT00015035419.1">
    <property type="protein sequence ID" value="ENSORLP00015034285.1"/>
    <property type="gene ID" value="ENSORLG00015020288.1"/>
</dbReference>
<organism evidence="5 6">
    <name type="scientific">Oryzias latipes</name>
    <name type="common">Japanese rice fish</name>
    <name type="synonym">Japanese killifish</name>
    <dbReference type="NCBI Taxonomy" id="8090"/>
    <lineage>
        <taxon>Eukaryota</taxon>
        <taxon>Metazoa</taxon>
        <taxon>Chordata</taxon>
        <taxon>Craniata</taxon>
        <taxon>Vertebrata</taxon>
        <taxon>Euteleostomi</taxon>
        <taxon>Actinopterygii</taxon>
        <taxon>Neopterygii</taxon>
        <taxon>Teleostei</taxon>
        <taxon>Neoteleostei</taxon>
        <taxon>Acanthomorphata</taxon>
        <taxon>Ovalentaria</taxon>
        <taxon>Atherinomorphae</taxon>
        <taxon>Beloniformes</taxon>
        <taxon>Adrianichthyidae</taxon>
        <taxon>Oryziinae</taxon>
        <taxon>Oryzias</taxon>
    </lineage>
</organism>
<evidence type="ECO:0000256" key="2">
    <source>
        <dbReference type="SAM" id="MobiDB-lite"/>
    </source>
</evidence>
<feature type="domain" description="DRBM" evidence="3">
    <location>
        <begin position="98"/>
        <end position="164"/>
    </location>
</feature>
<feature type="domain" description="DRBM" evidence="3">
    <location>
        <begin position="282"/>
        <end position="320"/>
    </location>
</feature>
<sequence length="698" mass="78308">MQVPNPEPQWLNSSRPRGRGKGPSYFKSVIPIQTFFLAHSGLFSTGTSVEVKENQDEKHQRDHDTLRKHCPSRKQSVLFGKDHHQSYLACKRSAWAVTQKNALVHLNELKPGLRYEIMSKSGPLHAPVFSVGVEVNGFHFEGFGSTKKQAKMRAAELALQSFIQFPNASQAHAVMGNFTNAYVDFAADKLSLSDTFLTEFEPSPFETCDLLHWNTKKEILNSICNYRQLIRFTLDLNSSANPKGQSFSTLLLQHLSPVALLSVLRPELRYICLTEKVHGRPKRNFIMVLRLEGQLFEGCCSSKRLAKERAAAAALDSLYRISLGPERKMMGIQSYNNRLPQAITSATQARASKTATGSSSHGRPKVLAGVVMSRGFDISSVRVVSLATGTKCLDLEDESDSGRILRDCHAEVISRRALVRFLYSQLELLKEDQKEDLKQSIFVRNKDNTFRLQEGILFHMYVSSSPCGDARLNCPYETTAAYSSRRFRFHLRVKASGGEGTLPVSARRSSQTRDFVLPGKALLTMSCTDKLAKWCIVGMQGALLSHLVEPIYLHSLTVGTLCHTGHLARGMARRLTPVKHLPLPYRRQQLLSRNVRPAGKAPSISLNWSCGDQGLEEVSTSSGRRTDSGTPSRLCRHSLFTRWLQLQRQVRNKKNRPQIHESPLQNQSSVKSKHEKCLQKNMKVGFWSEGQTVSQTET</sequence>
<name>A0A3P9JPZ7_ORYLA</name>
<reference evidence="5" key="4">
    <citation type="submission" date="2025-09" db="UniProtKB">
        <authorList>
            <consortium name="Ensembl"/>
        </authorList>
    </citation>
    <scope>IDENTIFICATION</scope>
    <source>
        <strain evidence="5">HSOK</strain>
    </source>
</reference>
<dbReference type="PANTHER" id="PTHR10910">
    <property type="entry name" value="EUKARYOTE SPECIFIC DSRNA BINDING PROTEIN"/>
    <property type="match status" value="1"/>
</dbReference>
<dbReference type="SMART" id="SM00552">
    <property type="entry name" value="ADEAMc"/>
    <property type="match status" value="1"/>
</dbReference>
<dbReference type="PROSITE" id="PS50141">
    <property type="entry name" value="A_DEAMIN_EDITASE"/>
    <property type="match status" value="1"/>
</dbReference>
<dbReference type="GO" id="GO:0004000">
    <property type="term" value="F:adenosine deaminase activity"/>
    <property type="evidence" value="ECO:0007669"/>
    <property type="project" value="InterPro"/>
</dbReference>
<dbReference type="InterPro" id="IPR002466">
    <property type="entry name" value="A_deamin"/>
</dbReference>
<evidence type="ECO:0000313" key="6">
    <source>
        <dbReference type="Proteomes" id="UP000265200"/>
    </source>
</evidence>
<dbReference type="SMART" id="SM00358">
    <property type="entry name" value="DSRM"/>
    <property type="match status" value="2"/>
</dbReference>
<dbReference type="FunFam" id="3.30.160.20:FF:000009">
    <property type="entry name" value="Adenosine deaminase RNA-specific B2 (inactive)"/>
    <property type="match status" value="1"/>
</dbReference>
<proteinExistence type="predicted"/>
<reference evidence="5" key="3">
    <citation type="submission" date="2025-08" db="UniProtKB">
        <authorList>
            <consortium name="Ensembl"/>
        </authorList>
    </citation>
    <scope>IDENTIFICATION</scope>
    <source>
        <strain evidence="5">HSOK</strain>
    </source>
</reference>
<evidence type="ECO:0000313" key="5">
    <source>
        <dbReference type="Ensembl" id="ENSORLP00015034285.1"/>
    </source>
</evidence>
<dbReference type="GO" id="GO:0006396">
    <property type="term" value="P:RNA processing"/>
    <property type="evidence" value="ECO:0007669"/>
    <property type="project" value="InterPro"/>
</dbReference>
<dbReference type="InterPro" id="IPR014720">
    <property type="entry name" value="dsRBD_dom"/>
</dbReference>
<accession>A0A3P9JPZ7</accession>
<dbReference type="Gene3D" id="3.30.160.20">
    <property type="match status" value="2"/>
</dbReference>
<evidence type="ECO:0008006" key="7">
    <source>
        <dbReference type="Google" id="ProtNLM"/>
    </source>
</evidence>
<feature type="region of interest" description="Disordered" evidence="2">
    <location>
        <begin position="651"/>
        <end position="675"/>
    </location>
</feature>
<keyword evidence="1" id="KW-0694">RNA-binding</keyword>
<dbReference type="PANTHER" id="PTHR10910:SF17">
    <property type="entry name" value="DOUBLE-STRANDED RNA-SPECIFIC EDITASE B2"/>
    <property type="match status" value="1"/>
</dbReference>
<feature type="domain" description="A to I editase" evidence="4">
    <location>
        <begin position="385"/>
        <end position="646"/>
    </location>
</feature>
<evidence type="ECO:0000256" key="1">
    <source>
        <dbReference type="PROSITE-ProRule" id="PRU00266"/>
    </source>
</evidence>
<dbReference type="SUPFAM" id="SSF54768">
    <property type="entry name" value="dsRNA-binding domain-like"/>
    <property type="match status" value="2"/>
</dbReference>
<reference key="1">
    <citation type="journal article" date="2007" name="Nature">
        <title>The medaka draft genome and insights into vertebrate genome evolution.</title>
        <authorList>
            <person name="Kasahara M."/>
            <person name="Naruse K."/>
            <person name="Sasaki S."/>
            <person name="Nakatani Y."/>
            <person name="Qu W."/>
            <person name="Ahsan B."/>
            <person name="Yamada T."/>
            <person name="Nagayasu Y."/>
            <person name="Doi K."/>
            <person name="Kasai Y."/>
            <person name="Jindo T."/>
            <person name="Kobayashi D."/>
            <person name="Shimada A."/>
            <person name="Toyoda A."/>
            <person name="Kuroki Y."/>
            <person name="Fujiyama A."/>
            <person name="Sasaki T."/>
            <person name="Shimizu A."/>
            <person name="Asakawa S."/>
            <person name="Shimizu N."/>
            <person name="Hashimoto S."/>
            <person name="Yang J."/>
            <person name="Lee Y."/>
            <person name="Matsushima K."/>
            <person name="Sugano S."/>
            <person name="Sakaizumi M."/>
            <person name="Narita T."/>
            <person name="Ohishi K."/>
            <person name="Haga S."/>
            <person name="Ohta F."/>
            <person name="Nomoto H."/>
            <person name="Nogata K."/>
            <person name="Morishita T."/>
            <person name="Endo T."/>
            <person name="Shin-I T."/>
            <person name="Takeda H."/>
            <person name="Morishita S."/>
            <person name="Kohara Y."/>
        </authorList>
    </citation>
    <scope>NUCLEOTIDE SEQUENCE [LARGE SCALE GENOMIC DNA]</scope>
    <source>
        <strain>Hd-rR</strain>
    </source>
</reference>
<dbReference type="Pfam" id="PF02137">
    <property type="entry name" value="A_deamin"/>
    <property type="match status" value="1"/>
</dbReference>
<dbReference type="GO" id="GO:0003723">
    <property type="term" value="F:RNA binding"/>
    <property type="evidence" value="ECO:0007669"/>
    <property type="project" value="UniProtKB-UniRule"/>
</dbReference>
<dbReference type="PROSITE" id="PS50137">
    <property type="entry name" value="DS_RBD"/>
    <property type="match status" value="2"/>
</dbReference>
<evidence type="ECO:0000259" key="4">
    <source>
        <dbReference type="PROSITE" id="PS50141"/>
    </source>
</evidence>
<dbReference type="Pfam" id="PF00035">
    <property type="entry name" value="dsrm"/>
    <property type="match status" value="2"/>
</dbReference>
<dbReference type="Proteomes" id="UP000265200">
    <property type="component" value="Chromosome 17"/>
</dbReference>
<dbReference type="AlphaFoldDB" id="A0A3P9JPZ7"/>